<evidence type="ECO:0000256" key="1">
    <source>
        <dbReference type="SAM" id="MobiDB-lite"/>
    </source>
</evidence>
<dbReference type="EMBL" id="JARJCN010000099">
    <property type="protein sequence ID" value="KAJ7075292.1"/>
    <property type="molecule type" value="Genomic_DNA"/>
</dbReference>
<feature type="compositionally biased region" description="Polar residues" evidence="1">
    <location>
        <begin position="1"/>
        <end position="24"/>
    </location>
</feature>
<sequence length="387" mass="42587">MTTSSPLNDLTNSSPGGKTHSGSDTDSEGPRGTRKLKHKGSNLPWHKAAPGSRCGSAVASEAPTFEPRTPGRRGSESTVTDSDISDRERLAELPRPSAIPKGRSPQQLPALCNDADSDDEFLAPRRPEGREGLELLATASFVVDRQDLTDFTFTAKFSVASYQKQEVTAVLVLETMKKALLKQHPRPSNEDLYSSSDSTVAFLKNPTSFAAGQEAKLHERICEQSKSSDPQSYAQASPFIQRAVRTLLELFPTLSPDALTPIALVDAVLRCPYGSCPDHFRPERRLAEQHIRAKHWPTVDLAQPQADLSKEEVTCPLCPKSMQVGSLGRHVYIKHYQQLLAADGPVICKLCDTRCLTISDYVQKHFAPCAKAHSRVQEPPRKKQRRA</sequence>
<dbReference type="Proteomes" id="UP001222325">
    <property type="component" value="Unassembled WGS sequence"/>
</dbReference>
<feature type="region of interest" description="Disordered" evidence="1">
    <location>
        <begin position="1"/>
        <end position="112"/>
    </location>
</feature>
<name>A0AAD6TRG3_9AGAR</name>
<accession>A0AAD6TRG3</accession>
<proteinExistence type="predicted"/>
<evidence type="ECO:0000313" key="2">
    <source>
        <dbReference type="EMBL" id="KAJ7075292.1"/>
    </source>
</evidence>
<comment type="caution">
    <text evidence="2">The sequence shown here is derived from an EMBL/GenBank/DDBJ whole genome shotgun (WGS) entry which is preliminary data.</text>
</comment>
<dbReference type="AlphaFoldDB" id="A0AAD6TRG3"/>
<protein>
    <submittedName>
        <fullName evidence="2">Uncharacterized protein</fullName>
    </submittedName>
</protein>
<keyword evidence="3" id="KW-1185">Reference proteome</keyword>
<gene>
    <name evidence="2" type="ORF">B0H15DRAFT_1027152</name>
</gene>
<reference evidence="2" key="1">
    <citation type="submission" date="2023-03" db="EMBL/GenBank/DDBJ databases">
        <title>Massive genome expansion in bonnet fungi (Mycena s.s.) driven by repeated elements and novel gene families across ecological guilds.</title>
        <authorList>
            <consortium name="Lawrence Berkeley National Laboratory"/>
            <person name="Harder C.B."/>
            <person name="Miyauchi S."/>
            <person name="Viragh M."/>
            <person name="Kuo A."/>
            <person name="Thoen E."/>
            <person name="Andreopoulos B."/>
            <person name="Lu D."/>
            <person name="Skrede I."/>
            <person name="Drula E."/>
            <person name="Henrissat B."/>
            <person name="Morin E."/>
            <person name="Kohler A."/>
            <person name="Barry K."/>
            <person name="LaButti K."/>
            <person name="Morin E."/>
            <person name="Salamov A."/>
            <person name="Lipzen A."/>
            <person name="Mereny Z."/>
            <person name="Hegedus B."/>
            <person name="Baldrian P."/>
            <person name="Stursova M."/>
            <person name="Weitz H."/>
            <person name="Taylor A."/>
            <person name="Grigoriev I.V."/>
            <person name="Nagy L.G."/>
            <person name="Martin F."/>
            <person name="Kauserud H."/>
        </authorList>
    </citation>
    <scope>NUCLEOTIDE SEQUENCE</scope>
    <source>
        <strain evidence="2">CBHHK173m</strain>
    </source>
</reference>
<organism evidence="2 3">
    <name type="scientific">Mycena belliarum</name>
    <dbReference type="NCBI Taxonomy" id="1033014"/>
    <lineage>
        <taxon>Eukaryota</taxon>
        <taxon>Fungi</taxon>
        <taxon>Dikarya</taxon>
        <taxon>Basidiomycota</taxon>
        <taxon>Agaricomycotina</taxon>
        <taxon>Agaricomycetes</taxon>
        <taxon>Agaricomycetidae</taxon>
        <taxon>Agaricales</taxon>
        <taxon>Marasmiineae</taxon>
        <taxon>Mycenaceae</taxon>
        <taxon>Mycena</taxon>
    </lineage>
</organism>
<evidence type="ECO:0000313" key="3">
    <source>
        <dbReference type="Proteomes" id="UP001222325"/>
    </source>
</evidence>